<keyword evidence="1" id="KW-0812">Transmembrane</keyword>
<name>A0A9D1W8D6_9SPHI</name>
<dbReference type="EMBL" id="DXEZ01000130">
    <property type="protein sequence ID" value="HIX54300.1"/>
    <property type="molecule type" value="Genomic_DNA"/>
</dbReference>
<accession>A0A9D1W8D6</accession>
<organism evidence="2 3">
    <name type="scientific">Candidatus Sphingobacterium stercoripullorum</name>
    <dbReference type="NCBI Taxonomy" id="2838759"/>
    <lineage>
        <taxon>Bacteria</taxon>
        <taxon>Pseudomonadati</taxon>
        <taxon>Bacteroidota</taxon>
        <taxon>Sphingobacteriia</taxon>
        <taxon>Sphingobacteriales</taxon>
        <taxon>Sphingobacteriaceae</taxon>
        <taxon>Sphingobacterium</taxon>
    </lineage>
</organism>
<reference evidence="2" key="1">
    <citation type="journal article" date="2021" name="PeerJ">
        <title>Extensive microbial diversity within the chicken gut microbiome revealed by metagenomics and culture.</title>
        <authorList>
            <person name="Gilroy R."/>
            <person name="Ravi A."/>
            <person name="Getino M."/>
            <person name="Pursley I."/>
            <person name="Horton D.L."/>
            <person name="Alikhan N.F."/>
            <person name="Baker D."/>
            <person name="Gharbi K."/>
            <person name="Hall N."/>
            <person name="Watson M."/>
            <person name="Adriaenssens E.M."/>
            <person name="Foster-Nyarko E."/>
            <person name="Jarju S."/>
            <person name="Secka A."/>
            <person name="Antonio M."/>
            <person name="Oren A."/>
            <person name="Chaudhuri R.R."/>
            <person name="La Ragione R."/>
            <person name="Hildebrand F."/>
            <person name="Pallen M.J."/>
        </authorList>
    </citation>
    <scope>NUCLEOTIDE SEQUENCE</scope>
    <source>
        <strain evidence="2">1719</strain>
    </source>
</reference>
<proteinExistence type="predicted"/>
<feature type="transmembrane region" description="Helical" evidence="1">
    <location>
        <begin position="72"/>
        <end position="90"/>
    </location>
</feature>
<gene>
    <name evidence="2" type="ORF">H9853_04690</name>
</gene>
<evidence type="ECO:0000313" key="3">
    <source>
        <dbReference type="Proteomes" id="UP000824156"/>
    </source>
</evidence>
<protein>
    <submittedName>
        <fullName evidence="2">Uncharacterized protein</fullName>
    </submittedName>
</protein>
<sequence length="129" mass="14469">MAGWIISLVGFIILFNVVGKQQRKGKNVLTIHKILACILCFHINWIGSLLLYEPVMEVFDISTDGFMNMNGLVTAAVIWMVIALIVLVVTSYAKELLGPLYGTVRTTQKIFLFLPIILLIVFFFAASFK</sequence>
<keyword evidence="1" id="KW-0472">Membrane</keyword>
<feature type="transmembrane region" description="Helical" evidence="1">
    <location>
        <begin position="110"/>
        <end position="128"/>
    </location>
</feature>
<evidence type="ECO:0000313" key="2">
    <source>
        <dbReference type="EMBL" id="HIX54300.1"/>
    </source>
</evidence>
<keyword evidence="1" id="KW-1133">Transmembrane helix</keyword>
<comment type="caution">
    <text evidence="2">The sequence shown here is derived from an EMBL/GenBank/DDBJ whole genome shotgun (WGS) entry which is preliminary data.</text>
</comment>
<evidence type="ECO:0000256" key="1">
    <source>
        <dbReference type="SAM" id="Phobius"/>
    </source>
</evidence>
<dbReference type="AlphaFoldDB" id="A0A9D1W8D6"/>
<reference evidence="2" key="2">
    <citation type="submission" date="2021-04" db="EMBL/GenBank/DDBJ databases">
        <authorList>
            <person name="Gilroy R."/>
        </authorList>
    </citation>
    <scope>NUCLEOTIDE SEQUENCE</scope>
    <source>
        <strain evidence="2">1719</strain>
    </source>
</reference>
<feature type="transmembrane region" description="Helical" evidence="1">
    <location>
        <begin position="29"/>
        <end position="52"/>
    </location>
</feature>
<dbReference type="Proteomes" id="UP000824156">
    <property type="component" value="Unassembled WGS sequence"/>
</dbReference>